<gene>
    <name evidence="1" type="ORF">B0B51_09740</name>
</gene>
<sequence>MSFDQGIDPAPASDFLVVPDIARLGWFAICVVSKRLVHAFTIRCCIVSMSIGGSSYLPLEVGNGLLRLLQFGTQSRIFLNDGVQLLVLCRAVECLKPLLCGGVMNLAETTRLHHRKRSSTHNRSS</sequence>
<proteinExistence type="predicted"/>
<evidence type="ECO:0000313" key="1">
    <source>
        <dbReference type="EMBL" id="AQW30229.1"/>
    </source>
</evidence>
<name>A0A1U9VHR4_9RALS</name>
<protein>
    <submittedName>
        <fullName evidence="1">Uncharacterized protein</fullName>
    </submittedName>
</protein>
<dbReference type="Proteomes" id="UP000189628">
    <property type="component" value="Chromosome"/>
</dbReference>
<accession>A0A1U9VHR4</accession>
<dbReference type="EMBL" id="CP019911">
    <property type="protein sequence ID" value="AQW30229.1"/>
    <property type="molecule type" value="Genomic_DNA"/>
</dbReference>
<organism evidence="1 2">
    <name type="scientific">blood disease bacterium A2-HR MARDI</name>
    <dbReference type="NCBI Taxonomy" id="1944648"/>
    <lineage>
        <taxon>Bacteria</taxon>
        <taxon>Pseudomonadati</taxon>
        <taxon>Pseudomonadota</taxon>
        <taxon>Betaproteobacteria</taxon>
        <taxon>Burkholderiales</taxon>
        <taxon>Burkholderiaceae</taxon>
        <taxon>Ralstonia</taxon>
        <taxon>Ralstonia solanacearum species complex</taxon>
    </lineage>
</organism>
<dbReference type="AlphaFoldDB" id="A0A1U9VHR4"/>
<reference evidence="1 2" key="1">
    <citation type="submission" date="2017-02" db="EMBL/GenBank/DDBJ databases">
        <title>Blood Disease Bacterium A2-HR MARDI.</title>
        <authorList>
            <person name="Badrun R."/>
            <person name="Abu Bakar N."/>
            <person name="Laboh R."/>
        </authorList>
    </citation>
    <scope>NUCLEOTIDE SEQUENCE [LARGE SCALE GENOMIC DNA]</scope>
    <source>
        <strain evidence="1 2">A2-HR MARDI</strain>
    </source>
</reference>
<evidence type="ECO:0000313" key="2">
    <source>
        <dbReference type="Proteomes" id="UP000189628"/>
    </source>
</evidence>